<reference evidence="9" key="1">
    <citation type="journal article" date="2021" name="PeerJ">
        <title>Extensive microbial diversity within the chicken gut microbiome revealed by metagenomics and culture.</title>
        <authorList>
            <person name="Gilroy R."/>
            <person name="Ravi A."/>
            <person name="Getino M."/>
            <person name="Pursley I."/>
            <person name="Horton D.L."/>
            <person name="Alikhan N.F."/>
            <person name="Baker D."/>
            <person name="Gharbi K."/>
            <person name="Hall N."/>
            <person name="Watson M."/>
            <person name="Adriaenssens E.M."/>
            <person name="Foster-Nyarko E."/>
            <person name="Jarju S."/>
            <person name="Secka A."/>
            <person name="Antonio M."/>
            <person name="Oren A."/>
            <person name="Chaudhuri R.R."/>
            <person name="La Ragione R."/>
            <person name="Hildebrand F."/>
            <person name="Pallen M.J."/>
        </authorList>
    </citation>
    <scope>NUCLEOTIDE SEQUENCE</scope>
    <source>
        <strain evidence="9">Gambia16-930</strain>
    </source>
</reference>
<evidence type="ECO:0000256" key="4">
    <source>
        <dbReference type="ARBA" id="ARBA00022691"/>
    </source>
</evidence>
<dbReference type="GO" id="GO:0002938">
    <property type="term" value="P:tRNA guanine ribose methylation"/>
    <property type="evidence" value="ECO:0007669"/>
    <property type="project" value="UniProtKB-UniRule"/>
</dbReference>
<keyword evidence="3 7" id="KW-0808">Transferase</keyword>
<accession>A0A9D1UIA4</accession>
<dbReference type="Pfam" id="PF00588">
    <property type="entry name" value="SpoU_methylase"/>
    <property type="match status" value="1"/>
</dbReference>
<dbReference type="GO" id="GO:0000049">
    <property type="term" value="F:tRNA binding"/>
    <property type="evidence" value="ECO:0007669"/>
    <property type="project" value="UniProtKB-UniRule"/>
</dbReference>
<feature type="domain" description="tRNA/rRNA methyltransferase SpoU type" evidence="8">
    <location>
        <begin position="43"/>
        <end position="184"/>
    </location>
</feature>
<dbReference type="Proteomes" id="UP000824267">
    <property type="component" value="Unassembled WGS sequence"/>
</dbReference>
<keyword evidence="5 7" id="KW-0819">tRNA processing</keyword>
<dbReference type="PANTHER" id="PTHR43453:SF1">
    <property type="entry name" value="TRNA_RRNA METHYLTRANSFERASE SPOU TYPE DOMAIN-CONTAINING PROTEIN"/>
    <property type="match status" value="1"/>
</dbReference>
<dbReference type="AlphaFoldDB" id="A0A9D1UIA4"/>
<comment type="caution">
    <text evidence="9">The sequence shown here is derived from an EMBL/GenBank/DDBJ whole genome shotgun (WGS) entry which is preliminary data.</text>
</comment>
<dbReference type="Gene3D" id="3.40.1280.10">
    <property type="match status" value="1"/>
</dbReference>
<feature type="binding site" evidence="7">
    <location>
        <position position="165"/>
    </location>
    <ligand>
        <name>S-adenosyl-L-methionine</name>
        <dbReference type="ChEBI" id="CHEBI:59789"/>
    </ligand>
</feature>
<proteinExistence type="inferred from homology"/>
<dbReference type="CDD" id="cd18092">
    <property type="entry name" value="SpoU-like_TrmH"/>
    <property type="match status" value="1"/>
</dbReference>
<dbReference type="PANTHER" id="PTHR43453">
    <property type="entry name" value="RRNA METHYLASE-LIKE"/>
    <property type="match status" value="1"/>
</dbReference>
<gene>
    <name evidence="7" type="primary">trmH</name>
    <name evidence="9" type="ORF">IAC47_05165</name>
</gene>
<dbReference type="SUPFAM" id="SSF75217">
    <property type="entry name" value="alpha/beta knot"/>
    <property type="match status" value="1"/>
</dbReference>
<name>A0A9D1UIA4_9BACT</name>
<sequence>MNFEDILDYRQKQRYYSELCTMISPERVALFEKVVEERTDMQCVVLENIYQSQNASAVLRTCDCLGLQQVHVIENDNLYRINPDVALGSSRWLDLHRYNRKADNTSDCLASLKAKGYMIVATLPHEKNVFLNDLDVSRKLAVVFGNELNGLSQAAIEAADIYMKIPMYGFTESFNISVSAAITMQNLGTRLRESGTDYRLSPQRRLDTLIKWAKRSIKRSDLVEKELMKRLFDL</sequence>
<evidence type="ECO:0000256" key="7">
    <source>
        <dbReference type="HAMAP-Rule" id="MF_02060"/>
    </source>
</evidence>
<dbReference type="GO" id="GO:0141100">
    <property type="term" value="F:tRNA (guanine(18)-2'-O)-methyltransferase activity"/>
    <property type="evidence" value="ECO:0007669"/>
    <property type="project" value="UniProtKB-UniRule"/>
</dbReference>
<comment type="catalytic activity">
    <reaction evidence="7">
        <text>guanosine(18) in tRNA + S-adenosyl-L-methionine = 2'-O-methylguanosine(18) in tRNA + S-adenosyl-L-homocysteine + H(+)</text>
        <dbReference type="Rhea" id="RHEA:20077"/>
        <dbReference type="Rhea" id="RHEA-COMP:10190"/>
        <dbReference type="Rhea" id="RHEA-COMP:10192"/>
        <dbReference type="ChEBI" id="CHEBI:15378"/>
        <dbReference type="ChEBI" id="CHEBI:57856"/>
        <dbReference type="ChEBI" id="CHEBI:59789"/>
        <dbReference type="ChEBI" id="CHEBI:74269"/>
        <dbReference type="ChEBI" id="CHEBI:74445"/>
        <dbReference type="EC" id="2.1.1.34"/>
    </reaction>
</comment>
<keyword evidence="4 7" id="KW-0949">S-adenosyl-L-methionine</keyword>
<evidence type="ECO:0000256" key="2">
    <source>
        <dbReference type="ARBA" id="ARBA00022603"/>
    </source>
</evidence>
<dbReference type="InterPro" id="IPR029026">
    <property type="entry name" value="tRNA_m1G_MTases_N"/>
</dbReference>
<dbReference type="EC" id="2.1.1.34" evidence="7"/>
<dbReference type="InterPro" id="IPR033671">
    <property type="entry name" value="TrmH"/>
</dbReference>
<organism evidence="9 10">
    <name type="scientific">Candidatus Onthomorpha intestinigallinarum</name>
    <dbReference type="NCBI Taxonomy" id="2840880"/>
    <lineage>
        <taxon>Bacteria</taxon>
        <taxon>Pseudomonadati</taxon>
        <taxon>Bacteroidota</taxon>
        <taxon>Bacteroidia</taxon>
        <taxon>Bacteroidales</taxon>
        <taxon>Candidatus Onthomorpha</taxon>
    </lineage>
</organism>
<reference evidence="9" key="2">
    <citation type="submission" date="2021-04" db="EMBL/GenBank/DDBJ databases">
        <authorList>
            <person name="Gilroy R."/>
        </authorList>
    </citation>
    <scope>NUCLEOTIDE SEQUENCE</scope>
    <source>
        <strain evidence="9">Gambia16-930</strain>
    </source>
</reference>
<protein>
    <recommendedName>
        <fullName evidence="7">tRNA (guanosine(18)-2'-O)-methyltransferase</fullName>
        <ecNumber evidence="7">2.1.1.34</ecNumber>
    </recommendedName>
    <alternativeName>
        <fullName evidence="7">tRNA [Gm18] methyltransferase</fullName>
    </alternativeName>
</protein>
<keyword evidence="2 7" id="KW-0489">Methyltransferase</keyword>
<comment type="caution">
    <text evidence="7">Lacks conserved residue(s) required for the propagation of feature annotation.</text>
</comment>
<evidence type="ECO:0000256" key="5">
    <source>
        <dbReference type="ARBA" id="ARBA00022694"/>
    </source>
</evidence>
<keyword evidence="1 7" id="KW-0820">tRNA-binding</keyword>
<evidence type="ECO:0000313" key="9">
    <source>
        <dbReference type="EMBL" id="HIW87646.1"/>
    </source>
</evidence>
<evidence type="ECO:0000256" key="1">
    <source>
        <dbReference type="ARBA" id="ARBA00022555"/>
    </source>
</evidence>
<keyword evidence="6 7" id="KW-0694">RNA-binding</keyword>
<feature type="binding site" evidence="7">
    <location>
        <position position="122"/>
    </location>
    <ligand>
        <name>S-adenosyl-L-methionine</name>
        <dbReference type="ChEBI" id="CHEBI:59789"/>
    </ligand>
</feature>
<evidence type="ECO:0000256" key="6">
    <source>
        <dbReference type="ARBA" id="ARBA00022884"/>
    </source>
</evidence>
<evidence type="ECO:0000256" key="3">
    <source>
        <dbReference type="ARBA" id="ARBA00022679"/>
    </source>
</evidence>
<dbReference type="HAMAP" id="MF_02060">
    <property type="entry name" value="tRNA_methyltr_TrmH"/>
    <property type="match status" value="1"/>
</dbReference>
<evidence type="ECO:0000259" key="8">
    <source>
        <dbReference type="Pfam" id="PF00588"/>
    </source>
</evidence>
<comment type="similarity">
    <text evidence="7">Belongs to the class IV-like SAM-binding methyltransferase superfamily. RNA methyltransferase TrmH family.</text>
</comment>
<evidence type="ECO:0000313" key="10">
    <source>
        <dbReference type="Proteomes" id="UP000824267"/>
    </source>
</evidence>
<comment type="function">
    <text evidence="7">Catalyzes the 2'-O methylation of guanosine at position 18 in tRNA.</text>
</comment>
<dbReference type="EMBL" id="DXGG01000163">
    <property type="protein sequence ID" value="HIW87646.1"/>
    <property type="molecule type" value="Genomic_DNA"/>
</dbReference>
<dbReference type="InterPro" id="IPR001537">
    <property type="entry name" value="SpoU_MeTrfase"/>
</dbReference>
<dbReference type="InterPro" id="IPR029028">
    <property type="entry name" value="Alpha/beta_knot_MTases"/>
</dbReference>